<evidence type="ECO:0000259" key="9">
    <source>
        <dbReference type="Pfam" id="PF05057"/>
    </source>
</evidence>
<reference evidence="10 11" key="1">
    <citation type="submission" date="2016-10" db="EMBL/GenBank/DDBJ databases">
        <title>Draft genome sequence of Coniochaeta ligniaria NRRL30616, a lignocellulolytic fungus for bioabatement of inhibitors in plant biomass hydrolysates.</title>
        <authorList>
            <consortium name="DOE Joint Genome Institute"/>
            <person name="Jimenez D.J."/>
            <person name="Hector R.E."/>
            <person name="Riley R."/>
            <person name="Sun H."/>
            <person name="Grigoriev I.V."/>
            <person name="Van Elsas J.D."/>
            <person name="Nichols N.N."/>
        </authorList>
    </citation>
    <scope>NUCLEOTIDE SEQUENCE [LARGE SCALE GENOMIC DNA]</scope>
    <source>
        <strain evidence="10 11">NRRL 30616</strain>
    </source>
</reference>
<sequence length="452" mass="48471">MYSRASLTLRVLGITPPGALTTESLEARCREFCDDETKPRRSFFRRHAQSRPRPLLVSVARQGESDTGTVTFPSEESKTRALDALTQAGWRVDDTFADLTVLHSAPEPDLDICAVHGLNGNAFDTFAWEGRDMWLRDFLPGQQSQHPGLARLRVMTVGYSSLIRDDKNITGLDEWSLGLIQSVSAVRRSPSERSRPIIFVCHSLGGIVTRQAMIRLEKFPTEGLKLAHCGLLFLATPHSGSEQANWNDFSLLLAKTAGVARGQVFTQLLGVFNQASVNAQEQFGALKPVPPIECLYETQKTSVIVSSASAGLIKRAKPMLNVDHQTICKFPSMYFPGYLQVLDCLSDIQKCLVAARTQSQDQQQQEKLDGGGPAGANWPAGLRGGRAVGASATSNRPGGRAEGGSAAGGDVEVASTHYRGEVPLEGGEGIGGSATGDHAVGGSAAGGNVRWG</sequence>
<dbReference type="InterPro" id="IPR052374">
    <property type="entry name" value="SERAC1"/>
</dbReference>
<evidence type="ECO:0000256" key="5">
    <source>
        <dbReference type="ARBA" id="ARBA00022824"/>
    </source>
</evidence>
<organism evidence="10 11">
    <name type="scientific">Coniochaeta ligniaria NRRL 30616</name>
    <dbReference type="NCBI Taxonomy" id="1408157"/>
    <lineage>
        <taxon>Eukaryota</taxon>
        <taxon>Fungi</taxon>
        <taxon>Dikarya</taxon>
        <taxon>Ascomycota</taxon>
        <taxon>Pezizomycotina</taxon>
        <taxon>Sordariomycetes</taxon>
        <taxon>Sordariomycetidae</taxon>
        <taxon>Coniochaetales</taxon>
        <taxon>Coniochaetaceae</taxon>
        <taxon>Coniochaeta</taxon>
    </lineage>
</organism>
<accession>A0A1J7JD92</accession>
<evidence type="ECO:0000313" key="10">
    <source>
        <dbReference type="EMBL" id="OIW25562.1"/>
    </source>
</evidence>
<dbReference type="GO" id="GO:0016020">
    <property type="term" value="C:membrane"/>
    <property type="evidence" value="ECO:0007669"/>
    <property type="project" value="UniProtKB-SubCell"/>
</dbReference>
<keyword evidence="7" id="KW-0472">Membrane</keyword>
<evidence type="ECO:0000256" key="7">
    <source>
        <dbReference type="ARBA" id="ARBA00023136"/>
    </source>
</evidence>
<evidence type="ECO:0000256" key="1">
    <source>
        <dbReference type="ARBA" id="ARBA00004173"/>
    </source>
</evidence>
<dbReference type="InParanoid" id="A0A1J7JD92"/>
<dbReference type="OrthoDB" id="5231075at2759"/>
<dbReference type="Proteomes" id="UP000182658">
    <property type="component" value="Unassembled WGS sequence"/>
</dbReference>
<name>A0A1J7JD92_9PEZI</name>
<feature type="domain" description="DUF676" evidence="9">
    <location>
        <begin position="114"/>
        <end position="247"/>
    </location>
</feature>
<feature type="region of interest" description="Disordered" evidence="8">
    <location>
        <begin position="360"/>
        <end position="452"/>
    </location>
</feature>
<evidence type="ECO:0000313" key="11">
    <source>
        <dbReference type="Proteomes" id="UP000182658"/>
    </source>
</evidence>
<proteinExistence type="inferred from homology"/>
<gene>
    <name evidence="10" type="ORF">CONLIGDRAFT_684109</name>
</gene>
<evidence type="ECO:0000256" key="8">
    <source>
        <dbReference type="SAM" id="MobiDB-lite"/>
    </source>
</evidence>
<dbReference type="SUPFAM" id="SSF53474">
    <property type="entry name" value="alpha/beta-Hydrolases"/>
    <property type="match status" value="1"/>
</dbReference>
<dbReference type="GO" id="GO:0005739">
    <property type="term" value="C:mitochondrion"/>
    <property type="evidence" value="ECO:0007669"/>
    <property type="project" value="UniProtKB-SubCell"/>
</dbReference>
<keyword evidence="5" id="KW-0256">Endoplasmic reticulum</keyword>
<dbReference type="GO" id="GO:0005783">
    <property type="term" value="C:endoplasmic reticulum"/>
    <property type="evidence" value="ECO:0007669"/>
    <property type="project" value="UniProtKB-SubCell"/>
</dbReference>
<dbReference type="PANTHER" id="PTHR48182">
    <property type="entry name" value="PROTEIN SERAC1"/>
    <property type="match status" value="1"/>
</dbReference>
<dbReference type="Gene3D" id="3.40.50.1820">
    <property type="entry name" value="alpha/beta hydrolase"/>
    <property type="match status" value="1"/>
</dbReference>
<dbReference type="InterPro" id="IPR029058">
    <property type="entry name" value="AB_hydrolase_fold"/>
</dbReference>
<dbReference type="InterPro" id="IPR007751">
    <property type="entry name" value="DUF676_lipase-like"/>
</dbReference>
<evidence type="ECO:0000256" key="2">
    <source>
        <dbReference type="ARBA" id="ARBA00004240"/>
    </source>
</evidence>
<evidence type="ECO:0000256" key="4">
    <source>
        <dbReference type="ARBA" id="ARBA00007920"/>
    </source>
</evidence>
<keyword evidence="11" id="KW-1185">Reference proteome</keyword>
<comment type="similarity">
    <text evidence="4">Belongs to the putative lipase ROG1 family.</text>
</comment>
<evidence type="ECO:0000256" key="3">
    <source>
        <dbReference type="ARBA" id="ARBA00004370"/>
    </source>
</evidence>
<evidence type="ECO:0000256" key="6">
    <source>
        <dbReference type="ARBA" id="ARBA00023128"/>
    </source>
</evidence>
<comment type="subcellular location">
    <subcellularLocation>
        <location evidence="2">Endoplasmic reticulum</location>
    </subcellularLocation>
    <subcellularLocation>
        <location evidence="3">Membrane</location>
    </subcellularLocation>
    <subcellularLocation>
        <location evidence="1">Mitochondrion</location>
    </subcellularLocation>
</comment>
<dbReference type="AlphaFoldDB" id="A0A1J7JD92"/>
<dbReference type="EMBL" id="KV875101">
    <property type="protein sequence ID" value="OIW25562.1"/>
    <property type="molecule type" value="Genomic_DNA"/>
</dbReference>
<protein>
    <recommendedName>
        <fullName evidence="9">DUF676 domain-containing protein</fullName>
    </recommendedName>
</protein>
<keyword evidence="6" id="KW-0496">Mitochondrion</keyword>
<dbReference type="Pfam" id="PF05057">
    <property type="entry name" value="DUF676"/>
    <property type="match status" value="1"/>
</dbReference>
<dbReference type="PANTHER" id="PTHR48182:SF2">
    <property type="entry name" value="PROTEIN SERAC1"/>
    <property type="match status" value="1"/>
</dbReference>